<dbReference type="PANTHER" id="PTHR43032">
    <property type="entry name" value="PROTEIN-METHIONINE-SULFOXIDE REDUCTASE"/>
    <property type="match status" value="1"/>
</dbReference>
<evidence type="ECO:0000259" key="2">
    <source>
        <dbReference type="Pfam" id="PF00174"/>
    </source>
</evidence>
<dbReference type="RefSeq" id="WP_058572562.1">
    <property type="nucleotide sequence ID" value="NZ_LOPV01000257.1"/>
</dbReference>
<dbReference type="PRINTS" id="PR00407">
    <property type="entry name" value="EUMOPTERIN"/>
</dbReference>
<evidence type="ECO:0000313" key="4">
    <source>
        <dbReference type="Proteomes" id="UP000053157"/>
    </source>
</evidence>
<dbReference type="SUPFAM" id="SSF56524">
    <property type="entry name" value="Oxidoreductase molybdopterin-binding domain"/>
    <property type="match status" value="1"/>
</dbReference>
<dbReference type="Gene3D" id="3.90.420.10">
    <property type="entry name" value="Oxidoreductase, molybdopterin-binding domain"/>
    <property type="match status" value="1"/>
</dbReference>
<accession>A0A0W1SH58</accession>
<keyword evidence="1" id="KW-0472">Membrane</keyword>
<dbReference type="OrthoDB" id="9576at2157"/>
<gene>
    <name evidence="3" type="ORF">AUR66_00890</name>
</gene>
<dbReference type="Pfam" id="PF00174">
    <property type="entry name" value="Oxidored_molyb"/>
    <property type="match status" value="1"/>
</dbReference>
<sequence>MAGRFVRALRRVEPPPRAVDWSILVLVLFEALSGVLSLGAGHPANGALFLFHGVAGLTLVALVGFKLYRVRHRVLDSRLHDRNTATSILLAVVALAALGTGIAWVAGVEVRLGFWTLLNVHIGFGLLVVPILLVHLRSRFHTPRRADFEGRRRALQYGALLVFGAVAYRATETVGALQGTTRRFTGSRPLPPGEGNGAFPVTSWVADDPDPVDTETWSLSVGGLVYRPLTLGVSALDPDEAQSVPQETRSVLLDCTSGWYTEQDWTGVKLGDVLANADVHSSARWVTVRSVTGFRWSFPIEEAREMLLATHVGGEPLSHGHGAPLRLVAPNRRGFQWVKWIESVEVRRRRDPAQWLAVLVSGFS</sequence>
<keyword evidence="4" id="KW-1185">Reference proteome</keyword>
<feature type="domain" description="Oxidoreductase molybdopterin-binding" evidence="2">
    <location>
        <begin position="211"/>
        <end position="355"/>
    </location>
</feature>
<proteinExistence type="predicted"/>
<protein>
    <submittedName>
        <fullName evidence="3">Sulfite oxidase</fullName>
    </submittedName>
</protein>
<dbReference type="CDD" id="cd00321">
    <property type="entry name" value="SO_family_Moco"/>
    <property type="match status" value="1"/>
</dbReference>
<comment type="caution">
    <text evidence="3">The sequence shown here is derived from an EMBL/GenBank/DDBJ whole genome shotgun (WGS) entry which is preliminary data.</text>
</comment>
<dbReference type="InterPro" id="IPR000572">
    <property type="entry name" value="OxRdtase_Mopterin-bd_dom"/>
</dbReference>
<dbReference type="InterPro" id="IPR008335">
    <property type="entry name" value="Mopterin_OxRdtase_euk"/>
</dbReference>
<dbReference type="AlphaFoldDB" id="A0A0W1SH58"/>
<evidence type="ECO:0000256" key="1">
    <source>
        <dbReference type="SAM" id="Phobius"/>
    </source>
</evidence>
<reference evidence="3 4" key="1">
    <citation type="submission" date="2015-12" db="EMBL/GenBank/DDBJ databases">
        <title>Haloferax profundi sp. nov. isolated from the Discovery deep brine-seawater interface in the Red Sea.</title>
        <authorList>
            <person name="Zhang G."/>
            <person name="Stingl U."/>
            <person name="Rashid M."/>
        </authorList>
    </citation>
    <scope>NUCLEOTIDE SEQUENCE [LARGE SCALE GENOMIC DNA]</scope>
    <source>
        <strain evidence="3 4">SB29</strain>
    </source>
</reference>
<keyword evidence="1" id="KW-1133">Transmembrane helix</keyword>
<name>A0A0W1SH58_9EURY</name>
<dbReference type="InterPro" id="IPR036374">
    <property type="entry name" value="OxRdtase_Mopterin-bd_sf"/>
</dbReference>
<feature type="transmembrane region" description="Helical" evidence="1">
    <location>
        <begin position="88"/>
        <end position="106"/>
    </location>
</feature>
<organism evidence="3 4">
    <name type="scientific">Haloferax profundi</name>
    <dbReference type="NCBI Taxonomy" id="1544718"/>
    <lineage>
        <taxon>Archaea</taxon>
        <taxon>Methanobacteriati</taxon>
        <taxon>Methanobacteriota</taxon>
        <taxon>Stenosarchaea group</taxon>
        <taxon>Halobacteria</taxon>
        <taxon>Halobacteriales</taxon>
        <taxon>Haloferacaceae</taxon>
        <taxon>Haloferax</taxon>
    </lineage>
</organism>
<feature type="transmembrane region" description="Helical" evidence="1">
    <location>
        <begin position="47"/>
        <end position="68"/>
    </location>
</feature>
<feature type="transmembrane region" description="Helical" evidence="1">
    <location>
        <begin position="112"/>
        <end position="134"/>
    </location>
</feature>
<evidence type="ECO:0000313" key="3">
    <source>
        <dbReference type="EMBL" id="KTG25583.1"/>
    </source>
</evidence>
<feature type="transmembrane region" description="Helical" evidence="1">
    <location>
        <begin position="154"/>
        <end position="171"/>
    </location>
</feature>
<dbReference type="Proteomes" id="UP000053157">
    <property type="component" value="Unassembled WGS sequence"/>
</dbReference>
<dbReference type="EMBL" id="LOPV01000257">
    <property type="protein sequence ID" value="KTG25583.1"/>
    <property type="molecule type" value="Genomic_DNA"/>
</dbReference>
<keyword evidence="1" id="KW-0812">Transmembrane</keyword>
<feature type="transmembrane region" description="Helical" evidence="1">
    <location>
        <begin position="21"/>
        <end position="41"/>
    </location>
</feature>
<dbReference type="GO" id="GO:0016491">
    <property type="term" value="F:oxidoreductase activity"/>
    <property type="evidence" value="ECO:0007669"/>
    <property type="project" value="InterPro"/>
</dbReference>